<dbReference type="EMBL" id="DWXZ01000171">
    <property type="protein sequence ID" value="HJB37994.1"/>
    <property type="molecule type" value="Genomic_DNA"/>
</dbReference>
<evidence type="ECO:0000259" key="1">
    <source>
        <dbReference type="Pfam" id="PF13566"/>
    </source>
</evidence>
<proteinExistence type="predicted"/>
<dbReference type="InterPro" id="IPR023875">
    <property type="entry name" value="DNA_repair_put"/>
</dbReference>
<dbReference type="InterPro" id="IPR025404">
    <property type="entry name" value="DUF4130"/>
</dbReference>
<gene>
    <name evidence="2" type="ORF">H9942_08005</name>
</gene>
<feature type="domain" description="DUF4130" evidence="1">
    <location>
        <begin position="86"/>
        <end position="247"/>
    </location>
</feature>
<dbReference type="Pfam" id="PF13566">
    <property type="entry name" value="DUF4130"/>
    <property type="match status" value="1"/>
</dbReference>
<evidence type="ECO:0000313" key="2">
    <source>
        <dbReference type="EMBL" id="HJB37994.1"/>
    </source>
</evidence>
<name>A0A9D2LZS8_9FIRM</name>
<evidence type="ECO:0000313" key="3">
    <source>
        <dbReference type="Proteomes" id="UP000824214"/>
    </source>
</evidence>
<sequence length="252" mass="29001">MPDRSTVIYRYDGSYQGFLCCVAQCFQDKALPVSIRPYDEEQQSLYGSKYIPTRLELAQRVERSIPRRISPQALRLVREGFLTTLPEREMALLRFVLLGYKYGPPVTRMTTHPAVHALEKAVLALNNEAHHVLEFLRFADCGEFLAAKIQPQGKVLPLVAPHFCDRLPSESFMIYDGTHGMGFLHRADTPGEFFQADQVELPSPSQAELRWQNLWKVFYRTIAVEGRENPQLRRQLCPKRYWPLMTELGDAS</sequence>
<reference evidence="2" key="1">
    <citation type="journal article" date="2021" name="PeerJ">
        <title>Extensive microbial diversity within the chicken gut microbiome revealed by metagenomics and culture.</title>
        <authorList>
            <person name="Gilroy R."/>
            <person name="Ravi A."/>
            <person name="Getino M."/>
            <person name="Pursley I."/>
            <person name="Horton D.L."/>
            <person name="Alikhan N.F."/>
            <person name="Baker D."/>
            <person name="Gharbi K."/>
            <person name="Hall N."/>
            <person name="Watson M."/>
            <person name="Adriaenssens E.M."/>
            <person name="Foster-Nyarko E."/>
            <person name="Jarju S."/>
            <person name="Secka A."/>
            <person name="Antonio M."/>
            <person name="Oren A."/>
            <person name="Chaudhuri R.R."/>
            <person name="La Ragione R."/>
            <person name="Hildebrand F."/>
            <person name="Pallen M.J."/>
        </authorList>
    </citation>
    <scope>NUCLEOTIDE SEQUENCE</scope>
    <source>
        <strain evidence="2">ChiBcolR8-3208</strain>
    </source>
</reference>
<organism evidence="2 3">
    <name type="scientific">Candidatus Acutalibacter ornithocaccae</name>
    <dbReference type="NCBI Taxonomy" id="2838416"/>
    <lineage>
        <taxon>Bacteria</taxon>
        <taxon>Bacillati</taxon>
        <taxon>Bacillota</taxon>
        <taxon>Clostridia</taxon>
        <taxon>Eubacteriales</taxon>
        <taxon>Acutalibacteraceae</taxon>
        <taxon>Acutalibacter</taxon>
    </lineage>
</organism>
<protein>
    <submittedName>
        <fullName evidence="2">TIGR03915 family putative DNA repair protein</fullName>
    </submittedName>
</protein>
<dbReference type="Proteomes" id="UP000824214">
    <property type="component" value="Unassembled WGS sequence"/>
</dbReference>
<dbReference type="NCBIfam" id="TIGR03915">
    <property type="entry name" value="SAM_7_link_chp"/>
    <property type="match status" value="1"/>
</dbReference>
<comment type="caution">
    <text evidence="2">The sequence shown here is derived from an EMBL/GenBank/DDBJ whole genome shotgun (WGS) entry which is preliminary data.</text>
</comment>
<accession>A0A9D2LZS8</accession>
<reference evidence="2" key="2">
    <citation type="submission" date="2021-04" db="EMBL/GenBank/DDBJ databases">
        <authorList>
            <person name="Gilroy R."/>
        </authorList>
    </citation>
    <scope>NUCLEOTIDE SEQUENCE</scope>
    <source>
        <strain evidence="2">ChiBcolR8-3208</strain>
    </source>
</reference>
<dbReference type="AlphaFoldDB" id="A0A9D2LZS8"/>